<proteinExistence type="predicted"/>
<accession>A0A8S3KAY4</accession>
<evidence type="ECO:0000313" key="1">
    <source>
        <dbReference type="EMBL" id="CAF5225804.1"/>
    </source>
</evidence>
<dbReference type="Proteomes" id="UP000681720">
    <property type="component" value="Unassembled WGS sequence"/>
</dbReference>
<gene>
    <name evidence="1" type="ORF">GIL414_LOCUS86789</name>
</gene>
<name>A0A8S3KAY4_9BILA</name>
<dbReference type="EMBL" id="CAJOBJ010376726">
    <property type="protein sequence ID" value="CAF5225804.1"/>
    <property type="molecule type" value="Genomic_DNA"/>
</dbReference>
<dbReference type="AlphaFoldDB" id="A0A8S3KAY4"/>
<comment type="caution">
    <text evidence="1">The sequence shown here is derived from an EMBL/GenBank/DDBJ whole genome shotgun (WGS) entry which is preliminary data.</text>
</comment>
<protein>
    <submittedName>
        <fullName evidence="1">Uncharacterized protein</fullName>
    </submittedName>
</protein>
<reference evidence="1" key="1">
    <citation type="submission" date="2021-02" db="EMBL/GenBank/DDBJ databases">
        <authorList>
            <person name="Nowell W R."/>
        </authorList>
    </citation>
    <scope>NUCLEOTIDE SEQUENCE</scope>
</reference>
<feature type="non-terminal residue" evidence="1">
    <location>
        <position position="1"/>
    </location>
</feature>
<organism evidence="1 2">
    <name type="scientific">Rotaria magnacalcarata</name>
    <dbReference type="NCBI Taxonomy" id="392030"/>
    <lineage>
        <taxon>Eukaryota</taxon>
        <taxon>Metazoa</taxon>
        <taxon>Spiralia</taxon>
        <taxon>Gnathifera</taxon>
        <taxon>Rotifera</taxon>
        <taxon>Eurotatoria</taxon>
        <taxon>Bdelloidea</taxon>
        <taxon>Philodinida</taxon>
        <taxon>Philodinidae</taxon>
        <taxon>Rotaria</taxon>
    </lineage>
</organism>
<sequence length="69" mass="7990">MFQEARENVLPVHDKDLQRWALQKAAEDSITRHHAEDINAIIELADSFVRDAKREMQNYAPGEVLNTDQ</sequence>
<evidence type="ECO:0000313" key="2">
    <source>
        <dbReference type="Proteomes" id="UP000681720"/>
    </source>
</evidence>